<organism evidence="2 3">
    <name type="scientific">Rhodocollybia butyracea</name>
    <dbReference type="NCBI Taxonomy" id="206335"/>
    <lineage>
        <taxon>Eukaryota</taxon>
        <taxon>Fungi</taxon>
        <taxon>Dikarya</taxon>
        <taxon>Basidiomycota</taxon>
        <taxon>Agaricomycotina</taxon>
        <taxon>Agaricomycetes</taxon>
        <taxon>Agaricomycetidae</taxon>
        <taxon>Agaricales</taxon>
        <taxon>Marasmiineae</taxon>
        <taxon>Omphalotaceae</taxon>
        <taxon>Rhodocollybia</taxon>
    </lineage>
</organism>
<keyword evidence="3" id="KW-1185">Reference proteome</keyword>
<evidence type="ECO:0000313" key="2">
    <source>
        <dbReference type="EMBL" id="KAF9062476.1"/>
    </source>
</evidence>
<feature type="region of interest" description="Disordered" evidence="1">
    <location>
        <begin position="197"/>
        <end position="256"/>
    </location>
</feature>
<feature type="compositionally biased region" description="Polar residues" evidence="1">
    <location>
        <begin position="12"/>
        <end position="31"/>
    </location>
</feature>
<reference evidence="2" key="1">
    <citation type="submission" date="2020-11" db="EMBL/GenBank/DDBJ databases">
        <authorList>
            <consortium name="DOE Joint Genome Institute"/>
            <person name="Ahrendt S."/>
            <person name="Riley R."/>
            <person name="Andreopoulos W."/>
            <person name="Labutti K."/>
            <person name="Pangilinan J."/>
            <person name="Ruiz-Duenas F.J."/>
            <person name="Barrasa J.M."/>
            <person name="Sanchez-Garcia M."/>
            <person name="Camarero S."/>
            <person name="Miyauchi S."/>
            <person name="Serrano A."/>
            <person name="Linde D."/>
            <person name="Babiker R."/>
            <person name="Drula E."/>
            <person name="Ayuso-Fernandez I."/>
            <person name="Pacheco R."/>
            <person name="Padilla G."/>
            <person name="Ferreira P."/>
            <person name="Barriuso J."/>
            <person name="Kellner H."/>
            <person name="Castanera R."/>
            <person name="Alfaro M."/>
            <person name="Ramirez L."/>
            <person name="Pisabarro A.G."/>
            <person name="Kuo A."/>
            <person name="Tritt A."/>
            <person name="Lipzen A."/>
            <person name="He G."/>
            <person name="Yan M."/>
            <person name="Ng V."/>
            <person name="Cullen D."/>
            <person name="Martin F."/>
            <person name="Rosso M.-N."/>
            <person name="Henrissat B."/>
            <person name="Hibbett D."/>
            <person name="Martinez A.T."/>
            <person name="Grigoriev I.V."/>
        </authorList>
    </citation>
    <scope>NUCLEOTIDE SEQUENCE</scope>
    <source>
        <strain evidence="2">AH 40177</strain>
    </source>
</reference>
<name>A0A9P5U132_9AGAR</name>
<proteinExistence type="predicted"/>
<dbReference type="OrthoDB" id="3271097at2759"/>
<dbReference type="AlphaFoldDB" id="A0A9P5U132"/>
<sequence>MAEQHATHPPVTGTTASPTAESIGQRVQSMPTKPAQWPPVRAHHRAHQEWPPQTETPAATRAPLLTAKDLEGQVTVNNQPVEVIDCPQGEAGDGKRGFCLQDAVDLEQNNDEYACFLSRVRSNAVLARVDLSKTYRQQDPEIISLVCRKTAVDLPYFGKNRFPGYWATREALKQYIKNQRKYQTRLSKAVVSGRKFKNSRRFSGPQPAYVSDGEGNKRFEDPSGDEDLVGLGGNSNAVAGPSGHQYDDEQDQGEFW</sequence>
<feature type="region of interest" description="Disordered" evidence="1">
    <location>
        <begin position="1"/>
        <end position="58"/>
    </location>
</feature>
<comment type="caution">
    <text evidence="2">The sequence shown here is derived from an EMBL/GenBank/DDBJ whole genome shotgun (WGS) entry which is preliminary data.</text>
</comment>
<dbReference type="Proteomes" id="UP000772434">
    <property type="component" value="Unassembled WGS sequence"/>
</dbReference>
<accession>A0A9P5U132</accession>
<protein>
    <submittedName>
        <fullName evidence="2">Uncharacterized protein</fullName>
    </submittedName>
</protein>
<evidence type="ECO:0000256" key="1">
    <source>
        <dbReference type="SAM" id="MobiDB-lite"/>
    </source>
</evidence>
<gene>
    <name evidence="2" type="ORF">BDP27DRAFT_1427874</name>
</gene>
<dbReference type="EMBL" id="JADNRY010000171">
    <property type="protein sequence ID" value="KAF9062476.1"/>
    <property type="molecule type" value="Genomic_DNA"/>
</dbReference>
<evidence type="ECO:0000313" key="3">
    <source>
        <dbReference type="Proteomes" id="UP000772434"/>
    </source>
</evidence>